<gene>
    <name evidence="2" type="ORF">T9R20_06790</name>
</gene>
<feature type="transmembrane region" description="Helical" evidence="1">
    <location>
        <begin position="168"/>
        <end position="189"/>
    </location>
</feature>
<keyword evidence="1" id="KW-0472">Membrane</keyword>
<organism evidence="2 3">
    <name type="scientific">Microbacterium invictum</name>
    <dbReference type="NCBI Taxonomy" id="515415"/>
    <lineage>
        <taxon>Bacteria</taxon>
        <taxon>Bacillati</taxon>
        <taxon>Actinomycetota</taxon>
        <taxon>Actinomycetes</taxon>
        <taxon>Micrococcales</taxon>
        <taxon>Microbacteriaceae</taxon>
        <taxon>Microbacterium</taxon>
    </lineage>
</organism>
<proteinExistence type="predicted"/>
<keyword evidence="3" id="KW-1185">Reference proteome</keyword>
<feature type="transmembrane region" description="Helical" evidence="1">
    <location>
        <begin position="83"/>
        <end position="108"/>
    </location>
</feature>
<feature type="transmembrane region" description="Helical" evidence="1">
    <location>
        <begin position="210"/>
        <end position="230"/>
    </location>
</feature>
<name>A0ABZ0VG81_9MICO</name>
<keyword evidence="1" id="KW-0812">Transmembrane</keyword>
<feature type="transmembrane region" description="Helical" evidence="1">
    <location>
        <begin position="41"/>
        <end position="63"/>
    </location>
</feature>
<evidence type="ECO:0000313" key="2">
    <source>
        <dbReference type="EMBL" id="WQB71656.1"/>
    </source>
</evidence>
<dbReference type="Proteomes" id="UP001324533">
    <property type="component" value="Chromosome"/>
</dbReference>
<accession>A0ABZ0VG81</accession>
<evidence type="ECO:0000313" key="3">
    <source>
        <dbReference type="Proteomes" id="UP001324533"/>
    </source>
</evidence>
<keyword evidence="1" id="KW-1133">Transmembrane helix</keyword>
<protein>
    <submittedName>
        <fullName evidence="2">GAP family protein</fullName>
    </submittedName>
</protein>
<dbReference type="RefSeq" id="WP_322411767.1">
    <property type="nucleotide sequence ID" value="NZ_CP139779.1"/>
</dbReference>
<reference evidence="2 3" key="1">
    <citation type="submission" date="2023-06" db="EMBL/GenBank/DDBJ databases">
        <title>Rock-solubilizing bacteria, Microbacterium invictum, promotes re-establishment of vegetation in rocky wasteland by accelerating rock bio-weathering and reshaping soil bacterial community.</title>
        <authorList>
            <person name="Liu C."/>
        </authorList>
    </citation>
    <scope>NUCLEOTIDE SEQUENCE [LARGE SCALE GENOMIC DNA]</scope>
    <source>
        <strain evidence="2 3">X-18</strain>
    </source>
</reference>
<sequence length="232" mass="24486">MHDLGRWVVTLSTLIGLGLALGLNPALYGATADMLARNTQVAARTAWMVGGLATGATILFVALQSFNPAHLVALAERDADALALSRTVDLIAGGVFLAAAAGVAVWRLRVPRRPDAARPARTHAHPGSYFWLGLSCSIVGFTTLPIMYTTGRLTAGVSDEILPRILAYAVFLLALIAPFVLLAGVWSRLPGAAGFVSRAYDRLIHLDLRWTYAIVLAVAGVVCLGFGLVAGR</sequence>
<feature type="transmembrane region" description="Helical" evidence="1">
    <location>
        <begin position="6"/>
        <end position="29"/>
    </location>
</feature>
<evidence type="ECO:0000256" key="1">
    <source>
        <dbReference type="SAM" id="Phobius"/>
    </source>
</evidence>
<feature type="transmembrane region" description="Helical" evidence="1">
    <location>
        <begin position="129"/>
        <end position="148"/>
    </location>
</feature>
<dbReference type="EMBL" id="CP139779">
    <property type="protein sequence ID" value="WQB71656.1"/>
    <property type="molecule type" value="Genomic_DNA"/>
</dbReference>